<name>A0A1H5XNT0_9RHOO</name>
<evidence type="ECO:0000256" key="6">
    <source>
        <dbReference type="ARBA" id="ARBA00022801"/>
    </source>
</evidence>
<dbReference type="Pfam" id="PF09297">
    <property type="entry name" value="Zn_ribbon_NUD"/>
    <property type="match status" value="1"/>
</dbReference>
<keyword evidence="8" id="KW-0520">NAD</keyword>
<dbReference type="GO" id="GO:0006742">
    <property type="term" value="P:NADP+ catabolic process"/>
    <property type="evidence" value="ECO:0007669"/>
    <property type="project" value="TreeGrafter"/>
</dbReference>
<sequence length="276" mass="30278">MRDDHSTFLSAALGAGADCLIFRGNQLLVDAAGGPPSVWRDYLAAVAPLRVIPTGGGPGEACFVAEVAREAEAPRDHEFRHLKGLLDTLPRALRERAVRSLELLEFDRAHQYCGACGSMTILKPDMIARVCTNDACAREHFPRVSPVVIMAVERGPEILLGRSPHFAPGLYSTLAGFVDAGESAEDAVQREVFEETGLHVRNLRYVSSQPWPFPHALMLGYRAEYAGGEIVCAVDEIEDARFFHVDHLPPVFPMKYAMASVLLDDFCKRHGRPGVL</sequence>
<evidence type="ECO:0000256" key="2">
    <source>
        <dbReference type="ARBA" id="ARBA00001947"/>
    </source>
</evidence>
<evidence type="ECO:0000256" key="8">
    <source>
        <dbReference type="ARBA" id="ARBA00023027"/>
    </source>
</evidence>
<dbReference type="InterPro" id="IPR049734">
    <property type="entry name" value="NudC-like_C"/>
</dbReference>
<dbReference type="OrthoDB" id="9791656at2"/>
<accession>A0A1H5XNT0</accession>
<gene>
    <name evidence="10" type="ORF">Tchl_2464</name>
</gene>
<dbReference type="PROSITE" id="PS51462">
    <property type="entry name" value="NUDIX"/>
    <property type="match status" value="1"/>
</dbReference>
<evidence type="ECO:0000256" key="1">
    <source>
        <dbReference type="ARBA" id="ARBA00001946"/>
    </source>
</evidence>
<keyword evidence="11" id="KW-1185">Reference proteome</keyword>
<evidence type="ECO:0000256" key="7">
    <source>
        <dbReference type="ARBA" id="ARBA00022842"/>
    </source>
</evidence>
<reference evidence="10 11" key="1">
    <citation type="submission" date="2016-12" db="EMBL/GenBank/DDBJ databases">
        <title>Complete genome sequence of Thauera chlorobenzoica, a Betaproteobacterium degrading haloaromatics anaerobically to CO2 and halides.</title>
        <authorList>
            <person name="Goris T."/>
            <person name="Mergelsberg M."/>
            <person name="Boll M."/>
        </authorList>
    </citation>
    <scope>NUCLEOTIDE SEQUENCE [LARGE SCALE GENOMIC DNA]</scope>
    <source>
        <strain evidence="10 11">3CB1</strain>
    </source>
</reference>
<dbReference type="InterPro" id="IPR015376">
    <property type="entry name" value="Znr_NADH_PPase"/>
</dbReference>
<dbReference type="InterPro" id="IPR000086">
    <property type="entry name" value="NUDIX_hydrolase_dom"/>
</dbReference>
<evidence type="ECO:0000256" key="4">
    <source>
        <dbReference type="ARBA" id="ARBA00012381"/>
    </source>
</evidence>
<comment type="catalytic activity">
    <reaction evidence="9">
        <text>a 5'-end NAD(+)-phospho-ribonucleoside in mRNA + H2O = a 5'-end phospho-adenosine-phospho-ribonucleoside in mRNA + beta-nicotinamide D-ribonucleotide + 2 H(+)</text>
        <dbReference type="Rhea" id="RHEA:60876"/>
        <dbReference type="Rhea" id="RHEA-COMP:15698"/>
        <dbReference type="Rhea" id="RHEA-COMP:15719"/>
        <dbReference type="ChEBI" id="CHEBI:14649"/>
        <dbReference type="ChEBI" id="CHEBI:15377"/>
        <dbReference type="ChEBI" id="CHEBI:15378"/>
        <dbReference type="ChEBI" id="CHEBI:144029"/>
        <dbReference type="ChEBI" id="CHEBI:144051"/>
    </reaction>
    <physiologicalReaction direction="left-to-right" evidence="9">
        <dbReference type="Rhea" id="RHEA:60877"/>
    </physiologicalReaction>
</comment>
<comment type="cofactor">
    <cofactor evidence="2">
        <name>Zn(2+)</name>
        <dbReference type="ChEBI" id="CHEBI:29105"/>
    </cofactor>
</comment>
<dbReference type="CDD" id="cd03429">
    <property type="entry name" value="NUDIX_NADH_pyrophosphatase_Nudt13"/>
    <property type="match status" value="1"/>
</dbReference>
<dbReference type="EMBL" id="CP018839">
    <property type="protein sequence ID" value="APR05294.1"/>
    <property type="molecule type" value="Genomic_DNA"/>
</dbReference>
<organism evidence="10 11">
    <name type="scientific">Thauera chlorobenzoica</name>
    <dbReference type="NCBI Taxonomy" id="96773"/>
    <lineage>
        <taxon>Bacteria</taxon>
        <taxon>Pseudomonadati</taxon>
        <taxon>Pseudomonadota</taxon>
        <taxon>Betaproteobacteria</taxon>
        <taxon>Rhodocyclales</taxon>
        <taxon>Zoogloeaceae</taxon>
        <taxon>Thauera</taxon>
    </lineage>
</organism>
<dbReference type="InterPro" id="IPR020084">
    <property type="entry name" value="NUDIX_hydrolase_CS"/>
</dbReference>
<dbReference type="PANTHER" id="PTHR42904">
    <property type="entry name" value="NUDIX HYDROLASE, NUDC SUBFAMILY"/>
    <property type="match status" value="1"/>
</dbReference>
<dbReference type="PROSITE" id="PS00893">
    <property type="entry name" value="NUDIX_BOX"/>
    <property type="match status" value="1"/>
</dbReference>
<dbReference type="Gene3D" id="3.90.79.10">
    <property type="entry name" value="Nucleoside Triphosphate Pyrophosphohydrolase"/>
    <property type="match status" value="1"/>
</dbReference>
<evidence type="ECO:0000313" key="11">
    <source>
        <dbReference type="Proteomes" id="UP000185739"/>
    </source>
</evidence>
<dbReference type="SUPFAM" id="SSF55811">
    <property type="entry name" value="Nudix"/>
    <property type="match status" value="1"/>
</dbReference>
<dbReference type="Proteomes" id="UP000185739">
    <property type="component" value="Chromosome"/>
</dbReference>
<dbReference type="NCBIfam" id="NF001299">
    <property type="entry name" value="PRK00241.1"/>
    <property type="match status" value="1"/>
</dbReference>
<proteinExistence type="inferred from homology"/>
<evidence type="ECO:0000256" key="9">
    <source>
        <dbReference type="ARBA" id="ARBA00023679"/>
    </source>
</evidence>
<keyword evidence="5" id="KW-0479">Metal-binding</keyword>
<dbReference type="RefSeq" id="WP_075149714.1">
    <property type="nucleotide sequence ID" value="NZ_CP018839.1"/>
</dbReference>
<protein>
    <recommendedName>
        <fullName evidence="4">NAD(+) diphosphatase</fullName>
        <ecNumber evidence="4">3.6.1.22</ecNumber>
    </recommendedName>
</protein>
<comment type="cofactor">
    <cofactor evidence="1">
        <name>Mg(2+)</name>
        <dbReference type="ChEBI" id="CHEBI:18420"/>
    </cofactor>
</comment>
<evidence type="ECO:0000256" key="5">
    <source>
        <dbReference type="ARBA" id="ARBA00022723"/>
    </source>
</evidence>
<keyword evidence="6 10" id="KW-0378">Hydrolase</keyword>
<dbReference type="GO" id="GO:0046872">
    <property type="term" value="F:metal ion binding"/>
    <property type="evidence" value="ECO:0007669"/>
    <property type="project" value="UniProtKB-KW"/>
</dbReference>
<dbReference type="Gene3D" id="3.90.79.20">
    <property type="match status" value="1"/>
</dbReference>
<evidence type="ECO:0000313" key="10">
    <source>
        <dbReference type="EMBL" id="APR05294.1"/>
    </source>
</evidence>
<dbReference type="InterPro" id="IPR015797">
    <property type="entry name" value="NUDIX_hydrolase-like_dom_sf"/>
</dbReference>
<dbReference type="AlphaFoldDB" id="A0A1H5XNT0"/>
<dbReference type="GO" id="GO:0005829">
    <property type="term" value="C:cytosol"/>
    <property type="evidence" value="ECO:0007669"/>
    <property type="project" value="TreeGrafter"/>
</dbReference>
<keyword evidence="7" id="KW-0460">Magnesium</keyword>
<dbReference type="GO" id="GO:0035529">
    <property type="term" value="F:NADH pyrophosphatase activity"/>
    <property type="evidence" value="ECO:0007669"/>
    <property type="project" value="TreeGrafter"/>
</dbReference>
<comment type="similarity">
    <text evidence="3">Belongs to the Nudix hydrolase family. NudC subfamily.</text>
</comment>
<dbReference type="InterPro" id="IPR050241">
    <property type="entry name" value="NAD-cap_RNA_hydrolase_NudC"/>
</dbReference>
<dbReference type="PANTHER" id="PTHR42904:SF6">
    <property type="entry name" value="NAD-CAPPED RNA HYDROLASE NUDT12"/>
    <property type="match status" value="1"/>
</dbReference>
<evidence type="ECO:0000256" key="3">
    <source>
        <dbReference type="ARBA" id="ARBA00009595"/>
    </source>
</evidence>
<dbReference type="STRING" id="96773.Tchl_2464"/>
<dbReference type="Pfam" id="PF00293">
    <property type="entry name" value="NUDIX"/>
    <property type="match status" value="1"/>
</dbReference>
<dbReference type="GO" id="GO:0019677">
    <property type="term" value="P:NAD+ catabolic process"/>
    <property type="evidence" value="ECO:0007669"/>
    <property type="project" value="TreeGrafter"/>
</dbReference>
<dbReference type="GO" id="GO:0110153">
    <property type="term" value="F:RNA NAD-cap (NMN-forming) hydrolase activity"/>
    <property type="evidence" value="ECO:0007669"/>
    <property type="project" value="RHEA"/>
</dbReference>
<dbReference type="EC" id="3.6.1.22" evidence="4"/>
<dbReference type="KEGG" id="tcl:Tchl_2464"/>